<feature type="domain" description="AB hydrolase-1" evidence="6">
    <location>
        <begin position="94"/>
        <end position="221"/>
    </location>
</feature>
<evidence type="ECO:0000313" key="7">
    <source>
        <dbReference type="EMBL" id="SAL60968.1"/>
    </source>
</evidence>
<dbReference type="Pfam" id="PF00561">
    <property type="entry name" value="Abhydrolase_1"/>
    <property type="match status" value="1"/>
</dbReference>
<dbReference type="SUPFAM" id="SSF53474">
    <property type="entry name" value="alpha/beta-Hydrolases"/>
    <property type="match status" value="1"/>
</dbReference>
<dbReference type="PROSITE" id="PS51257">
    <property type="entry name" value="PROKAR_LIPOPROTEIN"/>
    <property type="match status" value="1"/>
</dbReference>
<dbReference type="AlphaFoldDB" id="A0A158IWL4"/>
<proteinExistence type="predicted"/>
<protein>
    <submittedName>
        <fullName evidence="7">Homoserine O-acetyltransferase</fullName>
    </submittedName>
</protein>
<dbReference type="NCBIfam" id="NF005071">
    <property type="entry name" value="PRK06489.1"/>
    <property type="match status" value="1"/>
</dbReference>
<dbReference type="Gene3D" id="3.40.50.1820">
    <property type="entry name" value="alpha/beta hydrolase"/>
    <property type="match status" value="1"/>
</dbReference>
<keyword evidence="8" id="KW-1185">Reference proteome</keyword>
<keyword evidence="4" id="KW-0012">Acyltransferase</keyword>
<evidence type="ECO:0000256" key="1">
    <source>
        <dbReference type="ARBA" id="ARBA00022605"/>
    </source>
</evidence>
<evidence type="ECO:0000313" key="8">
    <source>
        <dbReference type="Proteomes" id="UP000055019"/>
    </source>
</evidence>
<evidence type="ECO:0000256" key="3">
    <source>
        <dbReference type="ARBA" id="ARBA00023167"/>
    </source>
</evidence>
<feature type="chain" id="PRO_5007627251" evidence="5">
    <location>
        <begin position="20"/>
        <end position="363"/>
    </location>
</feature>
<dbReference type="Proteomes" id="UP000055019">
    <property type="component" value="Unassembled WGS sequence"/>
</dbReference>
<dbReference type="GO" id="GO:0009092">
    <property type="term" value="P:homoserine metabolic process"/>
    <property type="evidence" value="ECO:0007669"/>
    <property type="project" value="TreeGrafter"/>
</dbReference>
<dbReference type="PANTHER" id="PTHR32268:SF11">
    <property type="entry name" value="HOMOSERINE O-ACETYLTRANSFERASE"/>
    <property type="match status" value="1"/>
</dbReference>
<dbReference type="InterPro" id="IPR000073">
    <property type="entry name" value="AB_hydrolase_1"/>
</dbReference>
<keyword evidence="2" id="KW-0808">Transferase</keyword>
<gene>
    <name evidence="7" type="ORF">AWB74_03041</name>
</gene>
<accession>A0A158IWL4</accession>
<keyword evidence="5" id="KW-0732">Signal</keyword>
<dbReference type="GO" id="GO:0004414">
    <property type="term" value="F:homoserine O-acetyltransferase activity"/>
    <property type="evidence" value="ECO:0007669"/>
    <property type="project" value="TreeGrafter"/>
</dbReference>
<keyword evidence="3" id="KW-0486">Methionine biosynthesis</keyword>
<sequence>MRPLLFAMLLLLVASSACAQDHERSGDVVIGEFRFEDGSVLPQLKLHYVTLGEPARDASGGIVNAVLLLHDTIASSRAYLTADMRRQLFAPGAPLDAARYYIVIPDAIGHGASAKPSDGLRMDFPHYGYRDMVEAQYRLVTEGLHIAHLRLVLGTAMGGMHAWLWGERHPAMMDALMPVASVPVAIAGRNAFWRRMIVAAIQRDPEWNDGRYSEPPIAWLRAMPVFTLMTENPVRMNDAAPDGERAVWYYDASVYRARGLDANDTLYAFDASRDYDPEPDLARIEARVLAVNFADDLTTPADTNAMQRVLPGIARARYVEVPESDQTYGTQSIAHPALWQRYIDELFKSAPPRTAVDSSRQQE</sequence>
<dbReference type="InterPro" id="IPR008220">
    <property type="entry name" value="HAT_MetX-like"/>
</dbReference>
<evidence type="ECO:0000259" key="6">
    <source>
        <dbReference type="Pfam" id="PF00561"/>
    </source>
</evidence>
<evidence type="ECO:0000256" key="5">
    <source>
        <dbReference type="SAM" id="SignalP"/>
    </source>
</evidence>
<comment type="caution">
    <text evidence="7">The sequence shown here is derived from an EMBL/GenBank/DDBJ whole genome shotgun (WGS) entry which is preliminary data.</text>
</comment>
<feature type="signal peptide" evidence="5">
    <location>
        <begin position="1"/>
        <end position="19"/>
    </location>
</feature>
<dbReference type="PANTHER" id="PTHR32268">
    <property type="entry name" value="HOMOSERINE O-ACETYLTRANSFERASE"/>
    <property type="match status" value="1"/>
</dbReference>
<dbReference type="InterPro" id="IPR029058">
    <property type="entry name" value="AB_hydrolase_fold"/>
</dbReference>
<reference evidence="7" key="1">
    <citation type="submission" date="2016-01" db="EMBL/GenBank/DDBJ databases">
        <authorList>
            <person name="Peeters C."/>
        </authorList>
    </citation>
    <scope>NUCLEOTIDE SEQUENCE [LARGE SCALE GENOMIC DNA]</scope>
    <source>
        <strain evidence="7">LMG 29317</strain>
    </source>
</reference>
<dbReference type="GO" id="GO:0009086">
    <property type="term" value="P:methionine biosynthetic process"/>
    <property type="evidence" value="ECO:0007669"/>
    <property type="project" value="UniProtKB-KW"/>
</dbReference>
<keyword evidence="1" id="KW-0028">Amino-acid biosynthesis</keyword>
<dbReference type="RefSeq" id="WP_061147565.1">
    <property type="nucleotide sequence ID" value="NZ_FCOM02000011.1"/>
</dbReference>
<dbReference type="OrthoDB" id="9800754at2"/>
<dbReference type="EMBL" id="FCOM02000011">
    <property type="protein sequence ID" value="SAL60968.1"/>
    <property type="molecule type" value="Genomic_DNA"/>
</dbReference>
<name>A0A158IWL4_9BURK</name>
<evidence type="ECO:0000256" key="4">
    <source>
        <dbReference type="ARBA" id="ARBA00023315"/>
    </source>
</evidence>
<evidence type="ECO:0000256" key="2">
    <source>
        <dbReference type="ARBA" id="ARBA00022679"/>
    </source>
</evidence>
<organism evidence="7 8">
    <name type="scientific">Caballeronia arvi</name>
    <dbReference type="NCBI Taxonomy" id="1777135"/>
    <lineage>
        <taxon>Bacteria</taxon>
        <taxon>Pseudomonadati</taxon>
        <taxon>Pseudomonadota</taxon>
        <taxon>Betaproteobacteria</taxon>
        <taxon>Burkholderiales</taxon>
        <taxon>Burkholderiaceae</taxon>
        <taxon>Caballeronia</taxon>
    </lineage>
</organism>